<gene>
    <name evidence="1" type="ORF">FRZ67_06680</name>
</gene>
<dbReference type="InterPro" id="IPR007497">
    <property type="entry name" value="SIMPL/DUF541"/>
</dbReference>
<dbReference type="EMBL" id="CP042435">
    <property type="protein sequence ID" value="QEC66995.1"/>
    <property type="molecule type" value="Genomic_DNA"/>
</dbReference>
<keyword evidence="2" id="KW-1185">Reference proteome</keyword>
<sequence>MDDLKKDMKIAAVKAAKDKAIYLSEAVGEHIGQAISINDPVEIDNTPRPYYANMTMKLTEDNAVTPALDVDFKKIKVRFEVSVVFALQ</sequence>
<dbReference type="KEGG" id="pgin:FRZ67_06680"/>
<dbReference type="OrthoDB" id="1242975at2"/>
<proteinExistence type="predicted"/>
<reference evidence="1 2" key="1">
    <citation type="journal article" date="2016" name="Int. J. Syst. Evol. Microbiol.">
        <title>Panacibacter ginsenosidivorans gen. nov., sp. nov., with ginsenoside converting activity isolated from soil of a ginseng field.</title>
        <authorList>
            <person name="Siddiqi M.Z."/>
            <person name="Muhammad Shafi S."/>
            <person name="Choi K.D."/>
            <person name="Im W.T."/>
        </authorList>
    </citation>
    <scope>NUCLEOTIDE SEQUENCE [LARGE SCALE GENOMIC DNA]</scope>
    <source>
        <strain evidence="1 2">Gsoil1550</strain>
    </source>
</reference>
<evidence type="ECO:0000313" key="1">
    <source>
        <dbReference type="EMBL" id="QEC66995.1"/>
    </source>
</evidence>
<dbReference type="AlphaFoldDB" id="A0A5B8V776"/>
<protein>
    <submittedName>
        <fullName evidence="1">DUF541 domain-containing protein</fullName>
    </submittedName>
</protein>
<dbReference type="Pfam" id="PF04402">
    <property type="entry name" value="SIMPL"/>
    <property type="match status" value="1"/>
</dbReference>
<dbReference type="RefSeq" id="WP_147188795.1">
    <property type="nucleotide sequence ID" value="NZ_CP042435.1"/>
</dbReference>
<accession>A0A5B8V776</accession>
<evidence type="ECO:0000313" key="2">
    <source>
        <dbReference type="Proteomes" id="UP000321533"/>
    </source>
</evidence>
<name>A0A5B8V776_9BACT</name>
<organism evidence="1 2">
    <name type="scientific">Panacibacter ginsenosidivorans</name>
    <dbReference type="NCBI Taxonomy" id="1813871"/>
    <lineage>
        <taxon>Bacteria</taxon>
        <taxon>Pseudomonadati</taxon>
        <taxon>Bacteroidota</taxon>
        <taxon>Chitinophagia</taxon>
        <taxon>Chitinophagales</taxon>
        <taxon>Chitinophagaceae</taxon>
        <taxon>Panacibacter</taxon>
    </lineage>
</organism>
<dbReference type="Proteomes" id="UP000321533">
    <property type="component" value="Chromosome"/>
</dbReference>
<dbReference type="Gene3D" id="3.30.110.170">
    <property type="entry name" value="Protein of unknown function (DUF541), domain 1"/>
    <property type="match status" value="1"/>
</dbReference>